<dbReference type="AlphaFoldDB" id="A0AAV5BVT6"/>
<dbReference type="InterPro" id="IPR015590">
    <property type="entry name" value="Aldehyde_DH_dom"/>
</dbReference>
<dbReference type="InterPro" id="IPR016161">
    <property type="entry name" value="Ald_DH/histidinol_DH"/>
</dbReference>
<evidence type="ECO:0000259" key="2">
    <source>
        <dbReference type="Pfam" id="PF00171"/>
    </source>
</evidence>
<dbReference type="EMBL" id="BQKI01000003">
    <property type="protein sequence ID" value="GJM90336.1"/>
    <property type="molecule type" value="Genomic_DNA"/>
</dbReference>
<dbReference type="PANTHER" id="PTHR43353:SF5">
    <property type="entry name" value="SUCCINATE-SEMIALDEHYDE DEHYDROGENASE, MITOCHONDRIAL"/>
    <property type="match status" value="1"/>
</dbReference>
<comment type="caution">
    <text evidence="3">The sequence shown here is derived from an EMBL/GenBank/DDBJ whole genome shotgun (WGS) entry which is preliminary data.</text>
</comment>
<proteinExistence type="predicted"/>
<name>A0AAV5BVT6_ELECO</name>
<organism evidence="3 4">
    <name type="scientific">Eleusine coracana subsp. coracana</name>
    <dbReference type="NCBI Taxonomy" id="191504"/>
    <lineage>
        <taxon>Eukaryota</taxon>
        <taxon>Viridiplantae</taxon>
        <taxon>Streptophyta</taxon>
        <taxon>Embryophyta</taxon>
        <taxon>Tracheophyta</taxon>
        <taxon>Spermatophyta</taxon>
        <taxon>Magnoliopsida</taxon>
        <taxon>Liliopsida</taxon>
        <taxon>Poales</taxon>
        <taxon>Poaceae</taxon>
        <taxon>PACMAD clade</taxon>
        <taxon>Chloridoideae</taxon>
        <taxon>Cynodonteae</taxon>
        <taxon>Eleusininae</taxon>
        <taxon>Eleusine</taxon>
    </lineage>
</organism>
<dbReference type="Gene3D" id="3.40.605.10">
    <property type="entry name" value="Aldehyde Dehydrogenase, Chain A, domain 1"/>
    <property type="match status" value="1"/>
</dbReference>
<feature type="domain" description="Aldehyde dehydrogenase" evidence="2">
    <location>
        <begin position="86"/>
        <end position="212"/>
    </location>
</feature>
<keyword evidence="1" id="KW-0560">Oxidoreductase</keyword>
<gene>
    <name evidence="3" type="primary">ga06605</name>
    <name evidence="3" type="ORF">PR202_ga06605</name>
</gene>
<reference evidence="3" key="1">
    <citation type="journal article" date="2018" name="DNA Res.">
        <title>Multiple hybrid de novo genome assembly of finger millet, an orphan allotetraploid crop.</title>
        <authorList>
            <person name="Hatakeyama M."/>
            <person name="Aluri S."/>
            <person name="Balachadran M.T."/>
            <person name="Sivarajan S.R."/>
            <person name="Patrignani A."/>
            <person name="Gruter S."/>
            <person name="Poveda L."/>
            <person name="Shimizu-Inatsugi R."/>
            <person name="Baeten J."/>
            <person name="Francoijs K.J."/>
            <person name="Nataraja K.N."/>
            <person name="Reddy Y.A.N."/>
            <person name="Phadnis S."/>
            <person name="Ravikumar R.L."/>
            <person name="Schlapbach R."/>
            <person name="Sreeman S.M."/>
            <person name="Shimizu K.K."/>
        </authorList>
    </citation>
    <scope>NUCLEOTIDE SEQUENCE</scope>
</reference>
<keyword evidence="4" id="KW-1185">Reference proteome</keyword>
<dbReference type="Proteomes" id="UP001054889">
    <property type="component" value="Unassembled WGS sequence"/>
</dbReference>
<dbReference type="FunFam" id="3.40.605.10:FF:000057">
    <property type="entry name" value="Succinate-semialdehyde dehydrogenase mitochondrial"/>
    <property type="match status" value="1"/>
</dbReference>
<dbReference type="InterPro" id="IPR016162">
    <property type="entry name" value="Ald_DH_N"/>
</dbReference>
<dbReference type="SUPFAM" id="SSF53720">
    <property type="entry name" value="ALDH-like"/>
    <property type="match status" value="1"/>
</dbReference>
<dbReference type="Pfam" id="PF00171">
    <property type="entry name" value="Aldedh"/>
    <property type="match status" value="1"/>
</dbReference>
<evidence type="ECO:0000313" key="4">
    <source>
        <dbReference type="Proteomes" id="UP001054889"/>
    </source>
</evidence>
<dbReference type="GO" id="GO:0004777">
    <property type="term" value="F:succinate-semialdehyde dehydrogenase (NAD+) activity"/>
    <property type="evidence" value="ECO:0007669"/>
    <property type="project" value="TreeGrafter"/>
</dbReference>
<evidence type="ECO:0000313" key="3">
    <source>
        <dbReference type="EMBL" id="GJM90336.1"/>
    </source>
</evidence>
<dbReference type="GO" id="GO:0009450">
    <property type="term" value="P:gamma-aminobutyric acid catabolic process"/>
    <property type="evidence" value="ECO:0007669"/>
    <property type="project" value="TreeGrafter"/>
</dbReference>
<evidence type="ECO:0000256" key="1">
    <source>
        <dbReference type="ARBA" id="ARBA00023002"/>
    </source>
</evidence>
<sequence length="215" mass="23367">MATVMRRAAALGARHILAAAASPSSRLVPRCHVRAPVYTLLPLHNSHPPVGRRRGAGSMSANAGAAMDRIRAAGLLRTRGLIGGQWVDAYDGKTIEVQNPATGEVLANVPCMGSRETSDAIASANDAFRAWSKLTASERSKALRKWYDLIISHKEELALLMTLEQGKPMKEALGEVTYGASFIEYFAEEAKRIYGDIIPPTLPDRRLLVLKQAIH</sequence>
<reference evidence="3" key="2">
    <citation type="submission" date="2021-12" db="EMBL/GenBank/DDBJ databases">
        <title>Resequencing data analysis of finger millet.</title>
        <authorList>
            <person name="Hatakeyama M."/>
            <person name="Aluri S."/>
            <person name="Balachadran M.T."/>
            <person name="Sivarajan S.R."/>
            <person name="Poveda L."/>
            <person name="Shimizu-Inatsugi R."/>
            <person name="Schlapbach R."/>
            <person name="Sreeman S.M."/>
            <person name="Shimizu K.K."/>
        </authorList>
    </citation>
    <scope>NUCLEOTIDE SEQUENCE</scope>
</reference>
<dbReference type="PANTHER" id="PTHR43353">
    <property type="entry name" value="SUCCINATE-SEMIALDEHYDE DEHYDROGENASE, MITOCHONDRIAL"/>
    <property type="match status" value="1"/>
</dbReference>
<protein>
    <recommendedName>
        <fullName evidence="2">Aldehyde dehydrogenase domain-containing protein</fullName>
    </recommendedName>
</protein>
<dbReference type="InterPro" id="IPR050740">
    <property type="entry name" value="Aldehyde_DH_Superfamily"/>
</dbReference>
<accession>A0AAV5BVT6</accession>